<accession>A0A1Q8CSB0</accession>
<gene>
    <name evidence="2" type="ORF">BU204_12585</name>
</gene>
<dbReference type="OrthoDB" id="122286at2"/>
<name>A0A1Q8CSB0_9PSEU</name>
<dbReference type="InterPro" id="IPR005149">
    <property type="entry name" value="Tscrpt_reg_PadR_N"/>
</dbReference>
<sequence length="118" mass="12941">MTSPEPPTPAVFVLLVALSRVPRHGYGLGQEVQRMTDGRVRLGAGTLYRSLQRMRVAGWVEESGSDTDDERRRVYSLTPAGRSAARAETRRLADLVALATEAGLLEDAPTPREDEHTP</sequence>
<evidence type="ECO:0000259" key="1">
    <source>
        <dbReference type="Pfam" id="PF03551"/>
    </source>
</evidence>
<proteinExistence type="predicted"/>
<dbReference type="RefSeq" id="WP_075125822.1">
    <property type="nucleotide sequence ID" value="NZ_MSIE01000019.1"/>
</dbReference>
<evidence type="ECO:0000313" key="3">
    <source>
        <dbReference type="Proteomes" id="UP000185596"/>
    </source>
</evidence>
<dbReference type="Pfam" id="PF03551">
    <property type="entry name" value="PadR"/>
    <property type="match status" value="1"/>
</dbReference>
<evidence type="ECO:0000313" key="2">
    <source>
        <dbReference type="EMBL" id="OLF17223.1"/>
    </source>
</evidence>
<dbReference type="AlphaFoldDB" id="A0A1Q8CSB0"/>
<dbReference type="PANTHER" id="PTHR33169">
    <property type="entry name" value="PADR-FAMILY TRANSCRIPTIONAL REGULATOR"/>
    <property type="match status" value="1"/>
</dbReference>
<dbReference type="InterPro" id="IPR052509">
    <property type="entry name" value="Metal_resp_DNA-bind_regulator"/>
</dbReference>
<keyword evidence="3" id="KW-1185">Reference proteome</keyword>
<dbReference type="STRING" id="1912961.BU204_12585"/>
<reference evidence="2 3" key="1">
    <citation type="submission" date="2016-12" db="EMBL/GenBank/DDBJ databases">
        <title>The draft genome sequence of Actinophytocola sp. 11-183.</title>
        <authorList>
            <person name="Wang W."/>
            <person name="Yuan L."/>
        </authorList>
    </citation>
    <scope>NUCLEOTIDE SEQUENCE [LARGE SCALE GENOMIC DNA]</scope>
    <source>
        <strain evidence="2 3">11-183</strain>
    </source>
</reference>
<feature type="domain" description="Transcription regulator PadR N-terminal" evidence="1">
    <location>
        <begin position="14"/>
        <end position="86"/>
    </location>
</feature>
<dbReference type="Gene3D" id="1.10.10.10">
    <property type="entry name" value="Winged helix-like DNA-binding domain superfamily/Winged helix DNA-binding domain"/>
    <property type="match status" value="1"/>
</dbReference>
<dbReference type="InterPro" id="IPR036390">
    <property type="entry name" value="WH_DNA-bd_sf"/>
</dbReference>
<dbReference type="PANTHER" id="PTHR33169:SF13">
    <property type="entry name" value="PADR-FAMILY TRANSCRIPTIONAL REGULATOR"/>
    <property type="match status" value="1"/>
</dbReference>
<dbReference type="SUPFAM" id="SSF46785">
    <property type="entry name" value="Winged helix' DNA-binding domain"/>
    <property type="match status" value="1"/>
</dbReference>
<protein>
    <submittedName>
        <fullName evidence="2">PadR family transcriptional regulator</fullName>
    </submittedName>
</protein>
<dbReference type="EMBL" id="MSIE01000019">
    <property type="protein sequence ID" value="OLF17223.1"/>
    <property type="molecule type" value="Genomic_DNA"/>
</dbReference>
<dbReference type="Proteomes" id="UP000185596">
    <property type="component" value="Unassembled WGS sequence"/>
</dbReference>
<organism evidence="2 3">
    <name type="scientific">Actinophytocola xanthii</name>
    <dbReference type="NCBI Taxonomy" id="1912961"/>
    <lineage>
        <taxon>Bacteria</taxon>
        <taxon>Bacillati</taxon>
        <taxon>Actinomycetota</taxon>
        <taxon>Actinomycetes</taxon>
        <taxon>Pseudonocardiales</taxon>
        <taxon>Pseudonocardiaceae</taxon>
    </lineage>
</organism>
<dbReference type="InterPro" id="IPR036388">
    <property type="entry name" value="WH-like_DNA-bd_sf"/>
</dbReference>
<comment type="caution">
    <text evidence="2">The sequence shown here is derived from an EMBL/GenBank/DDBJ whole genome shotgun (WGS) entry which is preliminary data.</text>
</comment>